<dbReference type="EMBL" id="FOKG01000019">
    <property type="protein sequence ID" value="SFB55942.1"/>
    <property type="molecule type" value="Genomic_DNA"/>
</dbReference>
<dbReference type="PANTHER" id="PTHR43798">
    <property type="entry name" value="MONOACYLGLYCEROL LIPASE"/>
    <property type="match status" value="1"/>
</dbReference>
<dbReference type="InterPro" id="IPR050266">
    <property type="entry name" value="AB_hydrolase_sf"/>
</dbReference>
<proteinExistence type="predicted"/>
<reference evidence="3" key="1">
    <citation type="submission" date="2016-10" db="EMBL/GenBank/DDBJ databases">
        <authorList>
            <person name="Varghese N."/>
            <person name="Submissions S."/>
        </authorList>
    </citation>
    <scope>NUCLEOTIDE SEQUENCE [LARGE SCALE GENOMIC DNA]</scope>
    <source>
        <strain evidence="3">CGMCC 4.3568</strain>
    </source>
</reference>
<dbReference type="Proteomes" id="UP000243799">
    <property type="component" value="Unassembled WGS sequence"/>
</dbReference>
<evidence type="ECO:0000313" key="2">
    <source>
        <dbReference type="EMBL" id="SFB55942.1"/>
    </source>
</evidence>
<dbReference type="PANTHER" id="PTHR43798:SF29">
    <property type="entry name" value="AB HYDROLASE-1 DOMAIN-CONTAINING PROTEIN"/>
    <property type="match status" value="1"/>
</dbReference>
<evidence type="ECO:0000313" key="3">
    <source>
        <dbReference type="Proteomes" id="UP000243799"/>
    </source>
</evidence>
<dbReference type="Gene3D" id="3.40.50.1820">
    <property type="entry name" value="alpha/beta hydrolase"/>
    <property type="match status" value="1"/>
</dbReference>
<dbReference type="AlphaFoldDB" id="A0A1I1C1E9"/>
<evidence type="ECO:0000259" key="1">
    <source>
        <dbReference type="Pfam" id="PF12697"/>
    </source>
</evidence>
<dbReference type="InterPro" id="IPR029058">
    <property type="entry name" value="AB_hydrolase_fold"/>
</dbReference>
<gene>
    <name evidence="2" type="ORF">SAMN05216266_11976</name>
</gene>
<feature type="domain" description="AB hydrolase-1" evidence="1">
    <location>
        <begin position="44"/>
        <end position="219"/>
    </location>
</feature>
<dbReference type="OrthoDB" id="63519at2"/>
<dbReference type="GO" id="GO:0003824">
    <property type="term" value="F:catalytic activity"/>
    <property type="evidence" value="ECO:0007669"/>
    <property type="project" value="UniProtKB-ARBA"/>
</dbReference>
<accession>A0A1I1C1E9</accession>
<name>A0A1I1C1E9_9PSEU</name>
<organism evidence="2 3">
    <name type="scientific">Amycolatopsis marina</name>
    <dbReference type="NCBI Taxonomy" id="490629"/>
    <lineage>
        <taxon>Bacteria</taxon>
        <taxon>Bacillati</taxon>
        <taxon>Actinomycetota</taxon>
        <taxon>Actinomycetes</taxon>
        <taxon>Pseudonocardiales</taxon>
        <taxon>Pseudonocardiaceae</taxon>
        <taxon>Amycolatopsis</taxon>
    </lineage>
</organism>
<protein>
    <submittedName>
        <fullName evidence="2">Pimeloyl-ACP methyl ester carboxylesterase</fullName>
    </submittedName>
</protein>
<dbReference type="SUPFAM" id="SSF53474">
    <property type="entry name" value="alpha/beta-Hydrolases"/>
    <property type="match status" value="1"/>
</dbReference>
<dbReference type="InterPro" id="IPR000073">
    <property type="entry name" value="AB_hydrolase_1"/>
</dbReference>
<sequence length="229" mass="25011">MSTPTVLVPGMLCDRYLFSDVRERLHGPVLDARIDAASIGEMAEQVLSTTETEFVLCGVSLGAIVGFEVLRRAPERVAGFCAVSTNPAAPTGAQLAAWRDIRERVRCGDFSRVVREELLPTMFASPEPGHELEREFTGMAERLGPDVLRDQLAAQATRQDARRWLGDARCPTLVLCGSRDALCPPRWHRELAETVPGAVLRILPGAGHLLPLERPALVAGLLNEWNPVA</sequence>
<dbReference type="RefSeq" id="WP_091676641.1">
    <property type="nucleotide sequence ID" value="NZ_FOKG01000019.1"/>
</dbReference>
<dbReference type="STRING" id="490629.SAMN05216266_11976"/>
<dbReference type="Pfam" id="PF12697">
    <property type="entry name" value="Abhydrolase_6"/>
    <property type="match status" value="1"/>
</dbReference>
<keyword evidence="3" id="KW-1185">Reference proteome</keyword>